<evidence type="ECO:0000313" key="3">
    <source>
        <dbReference type="Proteomes" id="UP000625711"/>
    </source>
</evidence>
<accession>A0A834IJ67</accession>
<proteinExistence type="predicted"/>
<sequence>MDSKKFWMNTSEKKPPRIAGERTNRAIPPVASRRVSSEAVKPWPQRELKEGISGPSTLPPSCLCLCLRRRGRDPAGEKSSRINSRIAAANLAIRARSFIVPPSLFAVFFPFCPLN</sequence>
<organism evidence="2 3">
    <name type="scientific">Rhynchophorus ferrugineus</name>
    <name type="common">Red palm weevil</name>
    <name type="synonym">Curculio ferrugineus</name>
    <dbReference type="NCBI Taxonomy" id="354439"/>
    <lineage>
        <taxon>Eukaryota</taxon>
        <taxon>Metazoa</taxon>
        <taxon>Ecdysozoa</taxon>
        <taxon>Arthropoda</taxon>
        <taxon>Hexapoda</taxon>
        <taxon>Insecta</taxon>
        <taxon>Pterygota</taxon>
        <taxon>Neoptera</taxon>
        <taxon>Endopterygota</taxon>
        <taxon>Coleoptera</taxon>
        <taxon>Polyphaga</taxon>
        <taxon>Cucujiformia</taxon>
        <taxon>Curculionidae</taxon>
        <taxon>Dryophthorinae</taxon>
        <taxon>Rhynchophorus</taxon>
    </lineage>
</organism>
<keyword evidence="3" id="KW-1185">Reference proteome</keyword>
<protein>
    <submittedName>
        <fullName evidence="2">Uncharacterized protein</fullName>
    </submittedName>
</protein>
<evidence type="ECO:0000256" key="1">
    <source>
        <dbReference type="SAM" id="MobiDB-lite"/>
    </source>
</evidence>
<dbReference type="AlphaFoldDB" id="A0A834IJ67"/>
<feature type="compositionally biased region" description="Basic and acidic residues" evidence="1">
    <location>
        <begin position="1"/>
        <end position="24"/>
    </location>
</feature>
<dbReference type="Proteomes" id="UP000625711">
    <property type="component" value="Unassembled WGS sequence"/>
</dbReference>
<dbReference type="EMBL" id="JAACXV010000215">
    <property type="protein sequence ID" value="KAF7281870.1"/>
    <property type="molecule type" value="Genomic_DNA"/>
</dbReference>
<comment type="caution">
    <text evidence="2">The sequence shown here is derived from an EMBL/GenBank/DDBJ whole genome shotgun (WGS) entry which is preliminary data.</text>
</comment>
<feature type="region of interest" description="Disordered" evidence="1">
    <location>
        <begin position="1"/>
        <end position="54"/>
    </location>
</feature>
<name>A0A834IJ67_RHYFE</name>
<reference evidence="2" key="1">
    <citation type="submission" date="2020-08" db="EMBL/GenBank/DDBJ databases">
        <title>Genome sequencing and assembly of the red palm weevil Rhynchophorus ferrugineus.</title>
        <authorList>
            <person name="Dias G.B."/>
            <person name="Bergman C.M."/>
            <person name="Manee M."/>
        </authorList>
    </citation>
    <scope>NUCLEOTIDE SEQUENCE</scope>
    <source>
        <strain evidence="2">AA-2017</strain>
        <tissue evidence="2">Whole larva</tissue>
    </source>
</reference>
<gene>
    <name evidence="2" type="ORF">GWI33_004071</name>
</gene>
<evidence type="ECO:0000313" key="2">
    <source>
        <dbReference type="EMBL" id="KAF7281870.1"/>
    </source>
</evidence>